<dbReference type="Gene3D" id="3.40.50.12140">
    <property type="entry name" value="Domain of unknown function DUF4159"/>
    <property type="match status" value="1"/>
</dbReference>
<gene>
    <name evidence="2" type="ORF">ACPOL_0927</name>
</gene>
<sequence>MEGYESLPLPLDWQRPAEWTFARLMYPPGPLDGYSGRFDGDWREGLSLWTQDYPLADRSFAEAVRRLTRIDAKSVEQPVNLDDGDEIYNYPWLYAVQVGEWGLTQRQAEKLRDYLLRGGFFMADDFHGSEEETYFTKTMKMVFPDRPIVDIPNDDPIFHTVFDLDERYQIAGAEHLRTGYKKDGKVPRWQGIYDDKGRVMVAISLNSDIGDSWEWSNNPQYPQKFSDLGIRIGVNYVLYAMTH</sequence>
<organism evidence="2 3">
    <name type="scientific">Acidisarcina polymorpha</name>
    <dbReference type="NCBI Taxonomy" id="2211140"/>
    <lineage>
        <taxon>Bacteria</taxon>
        <taxon>Pseudomonadati</taxon>
        <taxon>Acidobacteriota</taxon>
        <taxon>Terriglobia</taxon>
        <taxon>Terriglobales</taxon>
        <taxon>Acidobacteriaceae</taxon>
        <taxon>Acidisarcina</taxon>
    </lineage>
</organism>
<evidence type="ECO:0000313" key="2">
    <source>
        <dbReference type="EMBL" id="AXC10282.1"/>
    </source>
</evidence>
<keyword evidence="3" id="KW-1185">Reference proteome</keyword>
<feature type="domain" description="DUF4159" evidence="1">
    <location>
        <begin position="49"/>
        <end position="241"/>
    </location>
</feature>
<accession>A0A2Z5FU96</accession>
<dbReference type="InterPro" id="IPR025297">
    <property type="entry name" value="DUF4159"/>
</dbReference>
<evidence type="ECO:0000313" key="3">
    <source>
        <dbReference type="Proteomes" id="UP000253606"/>
    </source>
</evidence>
<proteinExistence type="predicted"/>
<name>A0A2Z5FU96_9BACT</name>
<evidence type="ECO:0000259" key="1">
    <source>
        <dbReference type="Pfam" id="PF13709"/>
    </source>
</evidence>
<dbReference type="AlphaFoldDB" id="A0A2Z5FU96"/>
<dbReference type="Pfam" id="PF13709">
    <property type="entry name" value="DUF4159"/>
    <property type="match status" value="1"/>
</dbReference>
<dbReference type="KEGG" id="abas:ACPOL_0927"/>
<dbReference type="Proteomes" id="UP000253606">
    <property type="component" value="Chromosome"/>
</dbReference>
<dbReference type="EMBL" id="CP030840">
    <property type="protein sequence ID" value="AXC10282.1"/>
    <property type="molecule type" value="Genomic_DNA"/>
</dbReference>
<protein>
    <recommendedName>
        <fullName evidence="1">DUF4159 domain-containing protein</fullName>
    </recommendedName>
</protein>
<reference evidence="2" key="1">
    <citation type="journal article" date="2018" name="Front. Microbiol.">
        <title>Hydrolytic Capabilities as a Key to Environmental Success: Chitinolytic and Cellulolytic Acidobacteria From Acidic Sub-arctic Soils and Boreal Peatlands.</title>
        <authorList>
            <person name="Belova S.E."/>
            <person name="Ravin N.V."/>
            <person name="Pankratov T.A."/>
            <person name="Rakitin A.L."/>
            <person name="Ivanova A.A."/>
            <person name="Beletsky A.V."/>
            <person name="Mardanov A.V."/>
            <person name="Sinninghe Damste J.S."/>
            <person name="Dedysh S.N."/>
        </authorList>
    </citation>
    <scope>NUCLEOTIDE SEQUENCE [LARGE SCALE GENOMIC DNA]</scope>
    <source>
        <strain evidence="2">SBC82</strain>
    </source>
</reference>